<evidence type="ECO:0000313" key="3">
    <source>
        <dbReference type="Proteomes" id="UP000214880"/>
    </source>
</evidence>
<keyword evidence="3" id="KW-1185">Reference proteome</keyword>
<dbReference type="Gene3D" id="1.10.260.40">
    <property type="entry name" value="lambda repressor-like DNA-binding domains"/>
    <property type="match status" value="1"/>
</dbReference>
<dbReference type="RefSeq" id="WP_092075138.1">
    <property type="nucleotide sequence ID" value="NZ_FNHB01000021.1"/>
</dbReference>
<feature type="domain" description="HTH cro/C1-type" evidence="1">
    <location>
        <begin position="7"/>
        <end position="68"/>
    </location>
</feature>
<dbReference type="PROSITE" id="PS50943">
    <property type="entry name" value="HTH_CROC1"/>
    <property type="match status" value="1"/>
</dbReference>
<gene>
    <name evidence="2" type="ORF">SAMN04488502_1218</name>
</gene>
<evidence type="ECO:0000259" key="1">
    <source>
        <dbReference type="PROSITE" id="PS50943"/>
    </source>
</evidence>
<accession>A0A1H0AR50</accession>
<protein>
    <submittedName>
        <fullName evidence="2">Helix-turn-helix domain-containing protein</fullName>
    </submittedName>
</protein>
<sequence>MTFGEILRNAREQNHLSQEDTARAIEKRYGVRMSPSYLSMIENGARANLTVKSLSALLDFFDLPLDSALSLFKLSTKTAALLENREKYTAIPAVTDSDQALAGLPEEAIFLIREFTEYIIYKYKIPDRER</sequence>
<evidence type="ECO:0000313" key="2">
    <source>
        <dbReference type="EMBL" id="SDN35506.1"/>
    </source>
</evidence>
<dbReference type="GO" id="GO:0003677">
    <property type="term" value="F:DNA binding"/>
    <property type="evidence" value="ECO:0007669"/>
    <property type="project" value="InterPro"/>
</dbReference>
<proteinExistence type="predicted"/>
<dbReference type="Proteomes" id="UP000214880">
    <property type="component" value="Unassembled WGS sequence"/>
</dbReference>
<dbReference type="InterPro" id="IPR001387">
    <property type="entry name" value="Cro/C1-type_HTH"/>
</dbReference>
<organism evidence="2 3">
    <name type="scientific">Dendrosporobacter quercicolus</name>
    <dbReference type="NCBI Taxonomy" id="146817"/>
    <lineage>
        <taxon>Bacteria</taxon>
        <taxon>Bacillati</taxon>
        <taxon>Bacillota</taxon>
        <taxon>Negativicutes</taxon>
        <taxon>Selenomonadales</taxon>
        <taxon>Sporomusaceae</taxon>
        <taxon>Dendrosporobacter</taxon>
    </lineage>
</organism>
<dbReference type="InterPro" id="IPR010982">
    <property type="entry name" value="Lambda_DNA-bd_dom_sf"/>
</dbReference>
<dbReference type="EMBL" id="FNHB01000021">
    <property type="protein sequence ID" value="SDN35506.1"/>
    <property type="molecule type" value="Genomic_DNA"/>
</dbReference>
<name>A0A1H0AR50_9FIRM</name>
<dbReference type="AlphaFoldDB" id="A0A1H0AR50"/>
<dbReference type="SUPFAM" id="SSF47413">
    <property type="entry name" value="lambda repressor-like DNA-binding domains"/>
    <property type="match status" value="1"/>
</dbReference>
<dbReference type="STRING" id="146817.SAMN04488502_1218"/>
<dbReference type="SMART" id="SM00530">
    <property type="entry name" value="HTH_XRE"/>
    <property type="match status" value="1"/>
</dbReference>
<reference evidence="2 3" key="1">
    <citation type="submission" date="2016-10" db="EMBL/GenBank/DDBJ databases">
        <authorList>
            <person name="de Groot N.N."/>
        </authorList>
    </citation>
    <scope>NUCLEOTIDE SEQUENCE [LARGE SCALE GENOMIC DNA]</scope>
    <source>
        <strain evidence="2 3">DSM 1736</strain>
    </source>
</reference>
<dbReference type="CDD" id="cd00093">
    <property type="entry name" value="HTH_XRE"/>
    <property type="match status" value="1"/>
</dbReference>
<dbReference type="Pfam" id="PF01381">
    <property type="entry name" value="HTH_3"/>
    <property type="match status" value="1"/>
</dbReference>